<dbReference type="EMBL" id="CP119311">
    <property type="protein sequence ID" value="WEK35030.1"/>
    <property type="molecule type" value="Genomic_DNA"/>
</dbReference>
<proteinExistence type="predicted"/>
<dbReference type="Proteomes" id="UP001220610">
    <property type="component" value="Chromosome"/>
</dbReference>
<accession>A0AAJ6BEX4</accession>
<name>A0AAJ6BEX4_9BACT</name>
<evidence type="ECO:0000313" key="2">
    <source>
        <dbReference type="Proteomes" id="UP001220610"/>
    </source>
</evidence>
<organism evidence="1 2">
    <name type="scientific">Candidatus Pseudobacter hemicellulosilyticus</name>
    <dbReference type="NCBI Taxonomy" id="3121375"/>
    <lineage>
        <taxon>Bacteria</taxon>
        <taxon>Pseudomonadati</taxon>
        <taxon>Bacteroidota</taxon>
        <taxon>Chitinophagia</taxon>
        <taxon>Chitinophagales</taxon>
        <taxon>Chitinophagaceae</taxon>
        <taxon>Pseudobacter</taxon>
    </lineage>
</organism>
<sequence>MSDSDKIKPSHELSSGKPDPVIDLLLQALDSRADQLKQDIAISQEMVKFGIDTDLVGLIKKVVDNPMYTILEGRNSLDAHIAKVLTEVIRSFMVKHRERVYKAFRTETRNNDLHFSIVLHEDTFDNRDTMMAFLTGYHQTQIAELYPVYFQFVPKELESKIPVNELLLG</sequence>
<evidence type="ECO:0000313" key="1">
    <source>
        <dbReference type="EMBL" id="WEK35030.1"/>
    </source>
</evidence>
<protein>
    <submittedName>
        <fullName evidence="1">Uncharacterized protein</fullName>
    </submittedName>
</protein>
<gene>
    <name evidence="1" type="ORF">P0Y53_21285</name>
</gene>
<reference evidence="1" key="1">
    <citation type="submission" date="2023-03" db="EMBL/GenBank/DDBJ databases">
        <title>Andean soil-derived lignocellulolytic bacterial consortium as a source of novel taxa and putative plastic-active enzymes.</title>
        <authorList>
            <person name="Diaz-Garcia L."/>
            <person name="Chuvochina M."/>
            <person name="Feuerriegel G."/>
            <person name="Bunk B."/>
            <person name="Sproer C."/>
            <person name="Streit W.R."/>
            <person name="Rodriguez L.M."/>
            <person name="Overmann J."/>
            <person name="Jimenez D.J."/>
        </authorList>
    </citation>
    <scope>NUCLEOTIDE SEQUENCE</scope>
    <source>
        <strain evidence="1">MAG 7</strain>
    </source>
</reference>
<dbReference type="AlphaFoldDB" id="A0AAJ6BEX4"/>